<keyword evidence="4" id="KW-1185">Reference proteome</keyword>
<reference evidence="3 4" key="1">
    <citation type="submission" date="2023-01" db="EMBL/GenBank/DDBJ databases">
        <title>Minimal conservation of predation-associated metabolite biosynthetic gene clusters underscores biosynthetic potential of Myxococcota including descriptions for ten novel species: Archangium lansinium sp. nov., Myxococcus landrumus sp. nov., Nannocystis bai.</title>
        <authorList>
            <person name="Ahearne A."/>
            <person name="Stevens C."/>
            <person name="Dowd S."/>
        </authorList>
    </citation>
    <scope>NUCLEOTIDE SEQUENCE [LARGE SCALE GENOMIC DNA]</scope>
    <source>
        <strain evidence="3 4">WIWO2</strain>
    </source>
</reference>
<name>A0ABT5C2J6_9BACT</name>
<comment type="caution">
    <text evidence="3">The sequence shown here is derived from an EMBL/GenBank/DDBJ whole genome shotgun (WGS) entry which is preliminary data.</text>
</comment>
<keyword evidence="1" id="KW-0238">DNA-binding</keyword>
<organism evidence="3 4">
    <name type="scientific">Sorangium atrum</name>
    <dbReference type="NCBI Taxonomy" id="2995308"/>
    <lineage>
        <taxon>Bacteria</taxon>
        <taxon>Pseudomonadati</taxon>
        <taxon>Myxococcota</taxon>
        <taxon>Polyangia</taxon>
        <taxon>Polyangiales</taxon>
        <taxon>Polyangiaceae</taxon>
        <taxon>Sorangium</taxon>
    </lineage>
</organism>
<evidence type="ECO:0000259" key="2">
    <source>
        <dbReference type="PROSITE" id="PS01124"/>
    </source>
</evidence>
<dbReference type="RefSeq" id="WP_272097651.1">
    <property type="nucleotide sequence ID" value="NZ_JAQNDK010000002.1"/>
</dbReference>
<dbReference type="SMART" id="SM00342">
    <property type="entry name" value="HTH_ARAC"/>
    <property type="match status" value="1"/>
</dbReference>
<evidence type="ECO:0000256" key="1">
    <source>
        <dbReference type="ARBA" id="ARBA00023125"/>
    </source>
</evidence>
<dbReference type="Pfam" id="PF12833">
    <property type="entry name" value="HTH_18"/>
    <property type="match status" value="1"/>
</dbReference>
<proteinExistence type="predicted"/>
<sequence length="332" mass="36039">MVHAPAQSAFSDFVLLLLSAAPKLGLPIDAVLRDAALPPEALRQRGLPISLSVARQIWSSAEKMSGNPLLGLHAAEGLEVGSLDLLDYLTRSSSSFGTALERVIRFAPLVANGGVLSLEVTGRRAHFRHVSPDGVPAVADLIVSLMVLRTRAFSGEHIRPLAVRFRHRRERVASEYERVFDARVEFDAPCDELVFDRDLLELPFHSAEPRLCEILEDCAAARLQALGKVGGAPAAPAGAPSSFVAEVRQALQLCIDQGNPNIDRVAEHLGVSSRTLQRLLREQGTSHRALLMEARTELANRYLASSSPTRRALAAGLGYASTRSVSRALRRR</sequence>
<dbReference type="PANTHER" id="PTHR47894:SF1">
    <property type="entry name" value="HTH-TYPE TRANSCRIPTIONAL REGULATOR VQSM"/>
    <property type="match status" value="1"/>
</dbReference>
<protein>
    <submittedName>
        <fullName evidence="3">AraC family transcriptional regulator ligand-binding domain-containing protein</fullName>
    </submittedName>
</protein>
<feature type="domain" description="HTH araC/xylS-type" evidence="2">
    <location>
        <begin position="245"/>
        <end position="332"/>
    </location>
</feature>
<dbReference type="PROSITE" id="PS01124">
    <property type="entry name" value="HTH_ARAC_FAMILY_2"/>
    <property type="match status" value="1"/>
</dbReference>
<evidence type="ECO:0000313" key="3">
    <source>
        <dbReference type="EMBL" id="MDC0680619.1"/>
    </source>
</evidence>
<gene>
    <name evidence="3" type="ORF">POL72_22965</name>
</gene>
<dbReference type="InterPro" id="IPR018060">
    <property type="entry name" value="HTH_AraC"/>
</dbReference>
<dbReference type="Gene3D" id="1.10.10.60">
    <property type="entry name" value="Homeodomain-like"/>
    <property type="match status" value="1"/>
</dbReference>
<dbReference type="Pfam" id="PF12625">
    <property type="entry name" value="Arabinose_bd"/>
    <property type="match status" value="1"/>
</dbReference>
<dbReference type="PANTHER" id="PTHR47894">
    <property type="entry name" value="HTH-TYPE TRANSCRIPTIONAL REGULATOR GADX"/>
    <property type="match status" value="1"/>
</dbReference>
<accession>A0ABT5C2J6</accession>
<dbReference type="EMBL" id="JAQNDK010000002">
    <property type="protein sequence ID" value="MDC0680619.1"/>
    <property type="molecule type" value="Genomic_DNA"/>
</dbReference>
<evidence type="ECO:0000313" key="4">
    <source>
        <dbReference type="Proteomes" id="UP001217485"/>
    </source>
</evidence>
<dbReference type="InterPro" id="IPR032687">
    <property type="entry name" value="AraC-type_N"/>
</dbReference>
<dbReference type="Proteomes" id="UP001217485">
    <property type="component" value="Unassembled WGS sequence"/>
</dbReference>